<dbReference type="InterPro" id="IPR013750">
    <property type="entry name" value="GHMP_kinase_C_dom"/>
</dbReference>
<keyword evidence="2" id="KW-0808">Transferase</keyword>
<dbReference type="InterPro" id="IPR020568">
    <property type="entry name" value="Ribosomal_Su5_D2-typ_SF"/>
</dbReference>
<dbReference type="GO" id="GO:0005524">
    <property type="term" value="F:ATP binding"/>
    <property type="evidence" value="ECO:0007669"/>
    <property type="project" value="UniProtKB-KW"/>
</dbReference>
<reference evidence="8 9" key="1">
    <citation type="submission" date="2018-10" db="EMBL/GenBank/DDBJ databases">
        <title>Xanthobacter tagetidis genome sequencing and assembly.</title>
        <authorList>
            <person name="Maclea K.S."/>
            <person name="Goen A.E."/>
            <person name="Fatima S.A."/>
        </authorList>
    </citation>
    <scope>NUCLEOTIDE SEQUENCE [LARGE SCALE GENOMIC DNA]</scope>
    <source>
        <strain evidence="8 9">ATCC 700314</strain>
    </source>
</reference>
<dbReference type="Pfam" id="PF00288">
    <property type="entry name" value="GHMP_kinases_N"/>
    <property type="match status" value="1"/>
</dbReference>
<keyword evidence="9" id="KW-1185">Reference proteome</keyword>
<protein>
    <submittedName>
        <fullName evidence="8">GHMP kinase</fullName>
    </submittedName>
</protein>
<dbReference type="InterPro" id="IPR036554">
    <property type="entry name" value="GHMP_kinase_C_sf"/>
</dbReference>
<dbReference type="Gene3D" id="3.30.70.890">
    <property type="entry name" value="GHMP kinase, C-terminal domain"/>
    <property type="match status" value="1"/>
</dbReference>
<feature type="domain" description="GHMP kinase C-terminal" evidence="7">
    <location>
        <begin position="214"/>
        <end position="300"/>
    </location>
</feature>
<sequence length="328" mass="33982">MSGGAPAPGLQVRAPGRLHLGFVDLGGLFGRRFGSLGITLAAPATVVEIARADRDTLSGPQSERAGAARDAMRAALGIADRFAIAVTEALPAHAGFGSGTQMDLAVGGAVARLCGRDLTARALADLLGRGRRSAIGTEAFAGGGVVLDGGRGTRQMPPPLLARLPFPEDWRIILILDRSRRGLDAAQETRAMAALPPFPQPLAAHLSHLVLMKALPALAEQDADTFGAAIGEWQERLGDHYASAQEGRRFLSPDVAEAAAVLRDAGIAGVGQSSWGPTGFAVVGEATQAERLAEALRHRFASFTNLSFHCVRGRNQGAAFGPIGAAVP</sequence>
<organism evidence="8 9">
    <name type="scientific">Xanthobacter tagetidis</name>
    <dbReference type="NCBI Taxonomy" id="60216"/>
    <lineage>
        <taxon>Bacteria</taxon>
        <taxon>Pseudomonadati</taxon>
        <taxon>Pseudomonadota</taxon>
        <taxon>Alphaproteobacteria</taxon>
        <taxon>Hyphomicrobiales</taxon>
        <taxon>Xanthobacteraceae</taxon>
        <taxon>Xanthobacter</taxon>
    </lineage>
</organism>
<dbReference type="AlphaFoldDB" id="A0A3L7AKK8"/>
<evidence type="ECO:0000256" key="4">
    <source>
        <dbReference type="ARBA" id="ARBA00022777"/>
    </source>
</evidence>
<keyword evidence="1" id="KW-0028">Amino-acid biosynthesis</keyword>
<evidence type="ECO:0000313" key="8">
    <source>
        <dbReference type="EMBL" id="RLP80525.1"/>
    </source>
</evidence>
<dbReference type="GO" id="GO:0008652">
    <property type="term" value="P:amino acid biosynthetic process"/>
    <property type="evidence" value="ECO:0007669"/>
    <property type="project" value="UniProtKB-KW"/>
</dbReference>
<evidence type="ECO:0000256" key="1">
    <source>
        <dbReference type="ARBA" id="ARBA00022605"/>
    </source>
</evidence>
<dbReference type="GO" id="GO:0016301">
    <property type="term" value="F:kinase activity"/>
    <property type="evidence" value="ECO:0007669"/>
    <property type="project" value="UniProtKB-KW"/>
</dbReference>
<dbReference type="PANTHER" id="PTHR20861">
    <property type="entry name" value="HOMOSERINE/4-DIPHOSPHOCYTIDYL-2-C-METHYL-D-ERYTHRITOL KINASE"/>
    <property type="match status" value="1"/>
</dbReference>
<evidence type="ECO:0000256" key="5">
    <source>
        <dbReference type="ARBA" id="ARBA00022840"/>
    </source>
</evidence>
<dbReference type="Pfam" id="PF08544">
    <property type="entry name" value="GHMP_kinases_C"/>
    <property type="match status" value="1"/>
</dbReference>
<feature type="domain" description="GHMP kinase N-terminal" evidence="6">
    <location>
        <begin position="69"/>
        <end position="135"/>
    </location>
</feature>
<dbReference type="InterPro" id="IPR014721">
    <property type="entry name" value="Ribsml_uS5_D2-typ_fold_subgr"/>
</dbReference>
<keyword evidence="3" id="KW-0547">Nucleotide-binding</keyword>
<evidence type="ECO:0000313" key="9">
    <source>
        <dbReference type="Proteomes" id="UP000269692"/>
    </source>
</evidence>
<evidence type="ECO:0000256" key="2">
    <source>
        <dbReference type="ARBA" id="ARBA00022679"/>
    </source>
</evidence>
<dbReference type="Gene3D" id="3.30.230.10">
    <property type="match status" value="1"/>
</dbReference>
<dbReference type="NCBIfam" id="TIGR00144">
    <property type="entry name" value="beta_RFAP_syn"/>
    <property type="match status" value="1"/>
</dbReference>
<evidence type="ECO:0000259" key="7">
    <source>
        <dbReference type="Pfam" id="PF08544"/>
    </source>
</evidence>
<dbReference type="OrthoDB" id="1492801at2"/>
<dbReference type="PANTHER" id="PTHR20861:SF6">
    <property type="entry name" value="BETA-RIBOFURANOSYLPHENOL 5'-PHOSPHATE SYNTHASE"/>
    <property type="match status" value="1"/>
</dbReference>
<gene>
    <name evidence="8" type="ORF">D9R14_05605</name>
</gene>
<dbReference type="Proteomes" id="UP000269692">
    <property type="component" value="Unassembled WGS sequence"/>
</dbReference>
<proteinExistence type="predicted"/>
<keyword evidence="4 8" id="KW-0418">Kinase</keyword>
<accession>A0A3L7AKK8</accession>
<evidence type="ECO:0000259" key="6">
    <source>
        <dbReference type="Pfam" id="PF00288"/>
    </source>
</evidence>
<dbReference type="RefSeq" id="WP_121622318.1">
    <property type="nucleotide sequence ID" value="NZ_JACIIW010000006.1"/>
</dbReference>
<evidence type="ECO:0000256" key="3">
    <source>
        <dbReference type="ARBA" id="ARBA00022741"/>
    </source>
</evidence>
<dbReference type="PIRSF" id="PIRSF004884">
    <property type="entry name" value="Sugar_kin_arch"/>
    <property type="match status" value="1"/>
</dbReference>
<dbReference type="InterPro" id="IPR004422">
    <property type="entry name" value="RFAP_synthase"/>
</dbReference>
<dbReference type="SUPFAM" id="SSF54211">
    <property type="entry name" value="Ribosomal protein S5 domain 2-like"/>
    <property type="match status" value="1"/>
</dbReference>
<name>A0A3L7AKK8_9HYPH</name>
<keyword evidence="5" id="KW-0067">ATP-binding</keyword>
<comment type="caution">
    <text evidence="8">The sequence shown here is derived from an EMBL/GenBank/DDBJ whole genome shotgun (WGS) entry which is preliminary data.</text>
</comment>
<dbReference type="InterPro" id="IPR006204">
    <property type="entry name" value="GHMP_kinase_N_dom"/>
</dbReference>
<dbReference type="EMBL" id="RCTF01000003">
    <property type="protein sequence ID" value="RLP80525.1"/>
    <property type="molecule type" value="Genomic_DNA"/>
</dbReference>